<dbReference type="PANTHER" id="PTHR11645">
    <property type="entry name" value="PYRROLINE-5-CARBOXYLATE REDUCTASE"/>
    <property type="match status" value="1"/>
</dbReference>
<proteinExistence type="inferred from homology"/>
<evidence type="ECO:0000259" key="11">
    <source>
        <dbReference type="Pfam" id="PF14748"/>
    </source>
</evidence>
<evidence type="ECO:0000256" key="7">
    <source>
        <dbReference type="ARBA" id="ARBA00023002"/>
    </source>
</evidence>
<dbReference type="FunFam" id="3.40.50.720:FF:000105">
    <property type="entry name" value="Pyrroline-5-carboxylate reductase"/>
    <property type="match status" value="1"/>
</dbReference>
<comment type="catalytic activity">
    <reaction evidence="9">
        <text>L-proline + NADP(+) = (S)-1-pyrroline-5-carboxylate + NADPH + 2 H(+)</text>
        <dbReference type="Rhea" id="RHEA:14109"/>
        <dbReference type="ChEBI" id="CHEBI:15378"/>
        <dbReference type="ChEBI" id="CHEBI:17388"/>
        <dbReference type="ChEBI" id="CHEBI:57783"/>
        <dbReference type="ChEBI" id="CHEBI:58349"/>
        <dbReference type="ChEBI" id="CHEBI:60039"/>
        <dbReference type="EC" id="1.5.1.2"/>
    </reaction>
</comment>
<evidence type="ECO:0000256" key="2">
    <source>
        <dbReference type="ARBA" id="ARBA00005525"/>
    </source>
</evidence>
<gene>
    <name evidence="12" type="ORF">NLU13_4325</name>
</gene>
<dbReference type="HAMAP" id="MF_01925">
    <property type="entry name" value="P5C_reductase"/>
    <property type="match status" value="1"/>
</dbReference>
<protein>
    <recommendedName>
        <fullName evidence="9">Pyrroline-5-carboxylate reductase</fullName>
        <ecNumber evidence="9">1.5.1.2</ecNumber>
    </recommendedName>
</protein>
<feature type="binding site" evidence="8">
    <location>
        <position position="59"/>
    </location>
    <ligand>
        <name>NADPH</name>
        <dbReference type="ChEBI" id="CHEBI:57783"/>
    </ligand>
</feature>
<comment type="caution">
    <text evidence="12">The sequence shown here is derived from an EMBL/GenBank/DDBJ whole genome shotgun (WGS) entry which is preliminary data.</text>
</comment>
<sequence>MSQLEGNKLAFIGGGNMAFAIISGLVSQGLSKESIIVSEPWEVNRNKVASLGVPTTTDNLEAARDADMVIIAVKPQVCKSVCEEMRSAWGHRTSLPIVLSIAAGITLGSLKNWTKTQDGKTAPIVRAMPNTPALVGEGAVGLFASEDVTDEHKKRLDTLLRSIAKAVEWVDREELLDVVTGLSGSGPAYFFAVVEHLIASATALGLPEDVATRLATQTCAGAGKMLVDSADSPAQLRTSVTSPNGTTHAALETFKKLNLDQIIDAGVKAATERGAELGESLGK</sequence>
<evidence type="ECO:0000256" key="6">
    <source>
        <dbReference type="ARBA" id="ARBA00022857"/>
    </source>
</evidence>
<feature type="domain" description="Pyrroline-5-carboxylate reductase dimerisation" evidence="11">
    <location>
        <begin position="173"/>
        <end position="277"/>
    </location>
</feature>
<comment type="similarity">
    <text evidence="2 9">Belongs to the pyrroline-5-carboxylate reductase family.</text>
</comment>
<dbReference type="InterPro" id="IPR036291">
    <property type="entry name" value="NAD(P)-bd_dom_sf"/>
</dbReference>
<dbReference type="FunFam" id="1.10.3730.10:FF:000001">
    <property type="entry name" value="Pyrroline-5-carboxylate reductase"/>
    <property type="match status" value="1"/>
</dbReference>
<evidence type="ECO:0000256" key="3">
    <source>
        <dbReference type="ARBA" id="ARBA00022490"/>
    </source>
</evidence>
<dbReference type="Gene3D" id="1.10.3730.10">
    <property type="entry name" value="ProC C-terminal domain-like"/>
    <property type="match status" value="1"/>
</dbReference>
<keyword evidence="3" id="KW-0963">Cytoplasm</keyword>
<dbReference type="Pfam" id="PF03807">
    <property type="entry name" value="F420_oxidored"/>
    <property type="match status" value="1"/>
</dbReference>
<dbReference type="EC" id="1.5.1.2" evidence="9"/>
<dbReference type="GO" id="GO:0055129">
    <property type="term" value="P:L-proline biosynthetic process"/>
    <property type="evidence" value="ECO:0007669"/>
    <property type="project" value="TreeGrafter"/>
</dbReference>
<dbReference type="InterPro" id="IPR028939">
    <property type="entry name" value="P5C_Rdtase_cat_N"/>
</dbReference>
<evidence type="ECO:0000256" key="5">
    <source>
        <dbReference type="ARBA" id="ARBA00022650"/>
    </source>
</evidence>
<feature type="binding site" evidence="8">
    <location>
        <begin position="72"/>
        <end position="75"/>
    </location>
    <ligand>
        <name>NADP(+)</name>
        <dbReference type="ChEBI" id="CHEBI:58349"/>
    </ligand>
</feature>
<evidence type="ECO:0000256" key="8">
    <source>
        <dbReference type="PIRSR" id="PIRSR000193-1"/>
    </source>
</evidence>
<dbReference type="SUPFAM" id="SSF48179">
    <property type="entry name" value="6-phosphogluconate dehydrogenase C-terminal domain-like"/>
    <property type="match status" value="1"/>
</dbReference>
<reference evidence="12" key="1">
    <citation type="submission" date="2022-10" db="EMBL/GenBank/DDBJ databases">
        <title>Determination and structural analysis of whole genome sequence of Sarocladium strictum F4-1.</title>
        <authorList>
            <person name="Hu L."/>
            <person name="Jiang Y."/>
        </authorList>
    </citation>
    <scope>NUCLEOTIDE SEQUENCE</scope>
    <source>
        <strain evidence="12">F4-1</strain>
    </source>
</reference>
<dbReference type="PANTHER" id="PTHR11645:SF0">
    <property type="entry name" value="PYRROLINE-5-CARBOXYLATE REDUCTASE 3"/>
    <property type="match status" value="1"/>
</dbReference>
<dbReference type="InterPro" id="IPR029036">
    <property type="entry name" value="P5CR_dimer"/>
</dbReference>
<keyword evidence="13" id="KW-1185">Reference proteome</keyword>
<dbReference type="GO" id="GO:0004735">
    <property type="term" value="F:pyrroline-5-carboxylate reductase activity"/>
    <property type="evidence" value="ECO:0007669"/>
    <property type="project" value="UniProtKB-EC"/>
</dbReference>
<name>A0AA39L827_SARSR</name>
<dbReference type="EMBL" id="JAPDFR010000003">
    <property type="protein sequence ID" value="KAK0388081.1"/>
    <property type="molecule type" value="Genomic_DNA"/>
</dbReference>
<evidence type="ECO:0000313" key="12">
    <source>
        <dbReference type="EMBL" id="KAK0388081.1"/>
    </source>
</evidence>
<accession>A0AA39L827</accession>
<keyword evidence="7 9" id="KW-0560">Oxidoreductase</keyword>
<dbReference type="InterPro" id="IPR053790">
    <property type="entry name" value="P5CR-like_CS"/>
</dbReference>
<dbReference type="InterPro" id="IPR000304">
    <property type="entry name" value="Pyrroline-COOH_reductase"/>
</dbReference>
<organism evidence="12 13">
    <name type="scientific">Sarocladium strictum</name>
    <name type="common">Black bundle disease fungus</name>
    <name type="synonym">Acremonium strictum</name>
    <dbReference type="NCBI Taxonomy" id="5046"/>
    <lineage>
        <taxon>Eukaryota</taxon>
        <taxon>Fungi</taxon>
        <taxon>Dikarya</taxon>
        <taxon>Ascomycota</taxon>
        <taxon>Pezizomycotina</taxon>
        <taxon>Sordariomycetes</taxon>
        <taxon>Hypocreomycetidae</taxon>
        <taxon>Hypocreales</taxon>
        <taxon>Sarocladiaceae</taxon>
        <taxon>Sarocladium</taxon>
    </lineage>
</organism>
<evidence type="ECO:0000256" key="1">
    <source>
        <dbReference type="ARBA" id="ARBA00005205"/>
    </source>
</evidence>
<keyword evidence="4 9" id="KW-0028">Amino-acid biosynthesis</keyword>
<dbReference type="Gene3D" id="3.40.50.720">
    <property type="entry name" value="NAD(P)-binding Rossmann-like Domain"/>
    <property type="match status" value="1"/>
</dbReference>
<dbReference type="SUPFAM" id="SSF51735">
    <property type="entry name" value="NAD(P)-binding Rossmann-fold domains"/>
    <property type="match status" value="1"/>
</dbReference>
<dbReference type="InterPro" id="IPR008927">
    <property type="entry name" value="6-PGluconate_DH-like_C_sf"/>
</dbReference>
<comment type="pathway">
    <text evidence="1 9">Amino-acid biosynthesis; L-proline biosynthesis; L-proline from L-glutamate 5-semialdehyde: step 1/1.</text>
</comment>
<dbReference type="Pfam" id="PF14748">
    <property type="entry name" value="P5CR_dimer"/>
    <property type="match status" value="1"/>
</dbReference>
<evidence type="ECO:0000259" key="10">
    <source>
        <dbReference type="Pfam" id="PF03807"/>
    </source>
</evidence>
<dbReference type="Proteomes" id="UP001175261">
    <property type="component" value="Unassembled WGS sequence"/>
</dbReference>
<dbReference type="PIRSF" id="PIRSF000193">
    <property type="entry name" value="Pyrrol-5-carb_rd"/>
    <property type="match status" value="1"/>
</dbReference>
<feature type="domain" description="Pyrroline-5-carboxylate reductase catalytic N-terminal" evidence="10">
    <location>
        <begin position="8"/>
        <end position="92"/>
    </location>
</feature>
<dbReference type="PROSITE" id="PS00521">
    <property type="entry name" value="P5CR"/>
    <property type="match status" value="1"/>
</dbReference>
<evidence type="ECO:0000313" key="13">
    <source>
        <dbReference type="Proteomes" id="UP001175261"/>
    </source>
</evidence>
<feature type="binding site" evidence="8">
    <location>
        <begin position="12"/>
        <end position="17"/>
    </location>
    <ligand>
        <name>NADP(+)</name>
        <dbReference type="ChEBI" id="CHEBI:58349"/>
    </ligand>
</feature>
<dbReference type="AlphaFoldDB" id="A0AA39L827"/>
<evidence type="ECO:0000256" key="4">
    <source>
        <dbReference type="ARBA" id="ARBA00022605"/>
    </source>
</evidence>
<evidence type="ECO:0000256" key="9">
    <source>
        <dbReference type="RuleBase" id="RU003903"/>
    </source>
</evidence>
<keyword evidence="5 9" id="KW-0641">Proline biosynthesis</keyword>
<dbReference type="NCBIfam" id="TIGR00112">
    <property type="entry name" value="proC"/>
    <property type="match status" value="1"/>
</dbReference>
<keyword evidence="6 8" id="KW-0521">NADP</keyword>